<name>A0A1D9Q7L6_SCLS1</name>
<accession>A0A1D9Q7L6</accession>
<sequence length="99" mass="10438">MTSLTSSATAPATPSSITSTTSSTSVRLAPNAQSDSNTASIYTKSPPNNVSLGPVITRALRDLALILLKIITLIIPQGRHSPNQKEKLMSINQLTGYKS</sequence>
<evidence type="ECO:0000313" key="3">
    <source>
        <dbReference type="Proteomes" id="UP000177798"/>
    </source>
</evidence>
<dbReference type="EMBL" id="CP017820">
    <property type="protein sequence ID" value="APA10921.1"/>
    <property type="molecule type" value="Genomic_DNA"/>
</dbReference>
<dbReference type="Proteomes" id="UP000177798">
    <property type="component" value="Chromosome 7"/>
</dbReference>
<organism evidence="2 3">
    <name type="scientific">Sclerotinia sclerotiorum (strain ATCC 18683 / 1980 / Ss-1)</name>
    <name type="common">White mold</name>
    <name type="synonym">Whetzelinia sclerotiorum</name>
    <dbReference type="NCBI Taxonomy" id="665079"/>
    <lineage>
        <taxon>Eukaryota</taxon>
        <taxon>Fungi</taxon>
        <taxon>Dikarya</taxon>
        <taxon>Ascomycota</taxon>
        <taxon>Pezizomycotina</taxon>
        <taxon>Leotiomycetes</taxon>
        <taxon>Helotiales</taxon>
        <taxon>Sclerotiniaceae</taxon>
        <taxon>Sclerotinia</taxon>
    </lineage>
</organism>
<evidence type="ECO:0000256" key="1">
    <source>
        <dbReference type="SAM" id="MobiDB-lite"/>
    </source>
</evidence>
<gene>
    <name evidence="2" type="ORF">sscle_07g056910</name>
</gene>
<reference evidence="3" key="1">
    <citation type="journal article" date="2017" name="Genome Biol. Evol.">
        <title>The complete genome sequence of the phytopathogenic fungus Sclerotinia sclerotiorum reveals insights into the genome architecture of broad host range pathogens.</title>
        <authorList>
            <person name="Derbyshire M."/>
            <person name="Denton-Giles M."/>
            <person name="Hegedus D."/>
            <person name="Seifbarghy S."/>
            <person name="Rollins J."/>
            <person name="van Kan J."/>
            <person name="Seidl M.F."/>
            <person name="Faino L."/>
            <person name="Mbengue M."/>
            <person name="Navaud O."/>
            <person name="Raffaele S."/>
            <person name="Hammond-Kosack K."/>
            <person name="Heard S."/>
            <person name="Oliver R."/>
        </authorList>
    </citation>
    <scope>NUCLEOTIDE SEQUENCE [LARGE SCALE GENOMIC DNA]</scope>
    <source>
        <strain evidence="3">ATCC 18683 / 1980 / Ss-1</strain>
    </source>
</reference>
<feature type="compositionally biased region" description="Polar residues" evidence="1">
    <location>
        <begin position="31"/>
        <end position="51"/>
    </location>
</feature>
<dbReference type="VEuPathDB" id="FungiDB:sscle_07g056910"/>
<dbReference type="RefSeq" id="XP_001595305.1">
    <property type="nucleotide sequence ID" value="XM_001595255.1"/>
</dbReference>
<proteinExistence type="predicted"/>
<dbReference type="AlphaFoldDB" id="A0A1D9Q7L6"/>
<feature type="region of interest" description="Disordered" evidence="1">
    <location>
        <begin position="1"/>
        <end position="53"/>
    </location>
</feature>
<feature type="compositionally biased region" description="Low complexity" evidence="1">
    <location>
        <begin position="1"/>
        <end position="25"/>
    </location>
</feature>
<protein>
    <submittedName>
        <fullName evidence="2">Uncharacterized protein</fullName>
    </submittedName>
</protein>
<dbReference type="KEGG" id="ssl:SS1G_03394"/>
<evidence type="ECO:0000313" key="2">
    <source>
        <dbReference type="EMBL" id="APA10921.1"/>
    </source>
</evidence>